<keyword evidence="3" id="KW-1185">Reference proteome</keyword>
<dbReference type="RefSeq" id="XP_034114861.1">
    <property type="nucleotide sequence ID" value="XM_034258970.2"/>
</dbReference>
<organism evidence="3 4">
    <name type="scientific">Drosophila albomicans</name>
    <name type="common">Fruit fly</name>
    <dbReference type="NCBI Taxonomy" id="7291"/>
    <lineage>
        <taxon>Eukaryota</taxon>
        <taxon>Metazoa</taxon>
        <taxon>Ecdysozoa</taxon>
        <taxon>Arthropoda</taxon>
        <taxon>Hexapoda</taxon>
        <taxon>Insecta</taxon>
        <taxon>Pterygota</taxon>
        <taxon>Neoptera</taxon>
        <taxon>Endopterygota</taxon>
        <taxon>Diptera</taxon>
        <taxon>Brachycera</taxon>
        <taxon>Muscomorpha</taxon>
        <taxon>Ephydroidea</taxon>
        <taxon>Drosophilidae</taxon>
        <taxon>Drosophila</taxon>
    </lineage>
</organism>
<dbReference type="OrthoDB" id="7963628at2759"/>
<sequence>MVANIKVFVFLMLTAHQSCFGYYIRKTEESSPTKQQTASAIKSQRNDEWGAIQNTLGLSQEKVELLKSQKDQQGTKELLNRFIKENPKFLTATKNKHTKTNANANAIKPPSYQFKRLLRALAQNLKSSNRMLKTSFNFELADRPLKSLKRPRRKIAVKMVSDMSSEHVDNLIKMFYEKHNIQPEPDYYNDRIVQNNEDEGDYSEQDIPRQSSSDVDPDSDYEYDNLYDDERDVGLTAKMNRNLEYGSFQDLILQANRNEWEREHEETKLHNTSNDHFI</sequence>
<feature type="compositionally biased region" description="Acidic residues" evidence="1">
    <location>
        <begin position="215"/>
        <end position="225"/>
    </location>
</feature>
<feature type="signal peptide" evidence="2">
    <location>
        <begin position="1"/>
        <end position="21"/>
    </location>
</feature>
<proteinExistence type="predicted"/>
<name>A0A6P8XEU3_DROAB</name>
<evidence type="ECO:0000313" key="4">
    <source>
        <dbReference type="RefSeq" id="XP_034114861.1"/>
    </source>
</evidence>
<keyword evidence="2" id="KW-0732">Signal</keyword>
<evidence type="ECO:0000256" key="1">
    <source>
        <dbReference type="SAM" id="MobiDB-lite"/>
    </source>
</evidence>
<accession>A0A6P8XEU3</accession>
<dbReference type="GeneID" id="117574922"/>
<protein>
    <submittedName>
        <fullName evidence="4">Uncharacterized protein LOC117574922</fullName>
    </submittedName>
</protein>
<dbReference type="AlphaFoldDB" id="A0A6P8XEU3"/>
<gene>
    <name evidence="4" type="primary">LOC117574922</name>
</gene>
<feature type="chain" id="PRO_5028282534" evidence="2">
    <location>
        <begin position="22"/>
        <end position="278"/>
    </location>
</feature>
<dbReference type="Proteomes" id="UP000515160">
    <property type="component" value="Chromosome 2R"/>
</dbReference>
<feature type="region of interest" description="Disordered" evidence="1">
    <location>
        <begin position="198"/>
        <end position="225"/>
    </location>
</feature>
<reference evidence="4" key="1">
    <citation type="submission" date="2025-08" db="UniProtKB">
        <authorList>
            <consortium name="RefSeq"/>
        </authorList>
    </citation>
    <scope>IDENTIFICATION</scope>
    <source>
        <strain evidence="4">15112-1751.03</strain>
        <tissue evidence="4">Whole Adult</tissue>
    </source>
</reference>
<evidence type="ECO:0000256" key="2">
    <source>
        <dbReference type="SAM" id="SignalP"/>
    </source>
</evidence>
<evidence type="ECO:0000313" key="3">
    <source>
        <dbReference type="Proteomes" id="UP000515160"/>
    </source>
</evidence>